<keyword evidence="3" id="KW-1185">Reference proteome</keyword>
<feature type="compositionally biased region" description="Polar residues" evidence="1">
    <location>
        <begin position="20"/>
        <end position="34"/>
    </location>
</feature>
<protein>
    <submittedName>
        <fullName evidence="2">Uncharacterized protein</fullName>
    </submittedName>
</protein>
<organism evidence="2 3">
    <name type="scientific">Lichtheimia corymbifera JMRC:FSU:9682</name>
    <dbReference type="NCBI Taxonomy" id="1263082"/>
    <lineage>
        <taxon>Eukaryota</taxon>
        <taxon>Fungi</taxon>
        <taxon>Fungi incertae sedis</taxon>
        <taxon>Mucoromycota</taxon>
        <taxon>Mucoromycotina</taxon>
        <taxon>Mucoromycetes</taxon>
        <taxon>Mucorales</taxon>
        <taxon>Lichtheimiaceae</taxon>
        <taxon>Lichtheimia</taxon>
    </lineage>
</organism>
<reference evidence="2" key="1">
    <citation type="submission" date="2013-08" db="EMBL/GenBank/DDBJ databases">
        <title>Gene expansion shapes genome architecture in the human pathogen Lichtheimia corymbifera: an evolutionary genomics analysis in the ancient terrestrial Mucorales (Mucoromycotina).</title>
        <authorList>
            <person name="Schwartze V.U."/>
            <person name="Winter S."/>
            <person name="Shelest E."/>
            <person name="Marcet-Houben M."/>
            <person name="Horn F."/>
            <person name="Wehner S."/>
            <person name="Hoffmann K."/>
            <person name="Riege K."/>
            <person name="Sammeth M."/>
            <person name="Nowrousian M."/>
            <person name="Valiante V."/>
            <person name="Linde J."/>
            <person name="Jacobsen I.D."/>
            <person name="Marz M."/>
            <person name="Brakhage A.A."/>
            <person name="Gabaldon T."/>
            <person name="Bocker S."/>
            <person name="Voigt K."/>
        </authorList>
    </citation>
    <scope>NUCLEOTIDE SEQUENCE [LARGE SCALE GENOMIC DNA]</scope>
    <source>
        <strain evidence="2">FSU 9682</strain>
    </source>
</reference>
<accession>A0A068SC09</accession>
<dbReference type="Proteomes" id="UP000027586">
    <property type="component" value="Unassembled WGS sequence"/>
</dbReference>
<gene>
    <name evidence="2" type="ORF">LCOR_10634.1</name>
</gene>
<dbReference type="AlphaFoldDB" id="A0A068SC09"/>
<proteinExistence type="predicted"/>
<dbReference type="VEuPathDB" id="FungiDB:LCOR_10634.1"/>
<evidence type="ECO:0000313" key="2">
    <source>
        <dbReference type="EMBL" id="CDH59829.1"/>
    </source>
</evidence>
<comment type="caution">
    <text evidence="2">The sequence shown here is derived from an EMBL/GenBank/DDBJ whole genome shotgun (WGS) entry which is preliminary data.</text>
</comment>
<evidence type="ECO:0000256" key="1">
    <source>
        <dbReference type="SAM" id="MobiDB-lite"/>
    </source>
</evidence>
<feature type="region of interest" description="Disordered" evidence="1">
    <location>
        <begin position="1"/>
        <end position="34"/>
    </location>
</feature>
<sequence length="112" mass="12851">MKVPRFQRVNHRQPMKRTTQKALSPMMQSKTSLTPGHISLNTVYPKQGSHVRCAMKPGFAQGAARAFKKVQYFEKFIQEARRMATNGRALWYSTTSKGHLSILLDREPEMLT</sequence>
<feature type="compositionally biased region" description="Basic residues" evidence="1">
    <location>
        <begin position="8"/>
        <end position="19"/>
    </location>
</feature>
<dbReference type="EMBL" id="CBTN010000076">
    <property type="protein sequence ID" value="CDH59829.1"/>
    <property type="molecule type" value="Genomic_DNA"/>
</dbReference>
<name>A0A068SC09_9FUNG</name>
<evidence type="ECO:0000313" key="3">
    <source>
        <dbReference type="Proteomes" id="UP000027586"/>
    </source>
</evidence>